<reference evidence="1" key="1">
    <citation type="submission" date="2014-11" db="EMBL/GenBank/DDBJ databases">
        <authorList>
            <person name="Amaro Gonzalez C."/>
        </authorList>
    </citation>
    <scope>NUCLEOTIDE SEQUENCE</scope>
</reference>
<accession>A0A0E9X919</accession>
<reference evidence="1" key="2">
    <citation type="journal article" date="2015" name="Fish Shellfish Immunol.">
        <title>Early steps in the European eel (Anguilla anguilla)-Vibrio vulnificus interaction in the gills: Role of the RtxA13 toxin.</title>
        <authorList>
            <person name="Callol A."/>
            <person name="Pajuelo D."/>
            <person name="Ebbesson L."/>
            <person name="Teles M."/>
            <person name="MacKenzie S."/>
            <person name="Amaro C."/>
        </authorList>
    </citation>
    <scope>NUCLEOTIDE SEQUENCE</scope>
</reference>
<sequence>MHCAVMRGRRYILAKLGVFFTRDPFSDMSVILTMASYLHSSLKVLCRHTSFPVVFNQWCVQSTLKWPFPTLTLADF</sequence>
<evidence type="ECO:0000313" key="1">
    <source>
        <dbReference type="EMBL" id="JAH99114.1"/>
    </source>
</evidence>
<dbReference type="AlphaFoldDB" id="A0A0E9X919"/>
<dbReference type="EMBL" id="GBXM01009463">
    <property type="protein sequence ID" value="JAH99114.1"/>
    <property type="molecule type" value="Transcribed_RNA"/>
</dbReference>
<name>A0A0E9X919_ANGAN</name>
<proteinExistence type="predicted"/>
<protein>
    <submittedName>
        <fullName evidence="1">Uncharacterized protein</fullName>
    </submittedName>
</protein>
<organism evidence="1">
    <name type="scientific">Anguilla anguilla</name>
    <name type="common">European freshwater eel</name>
    <name type="synonym">Muraena anguilla</name>
    <dbReference type="NCBI Taxonomy" id="7936"/>
    <lineage>
        <taxon>Eukaryota</taxon>
        <taxon>Metazoa</taxon>
        <taxon>Chordata</taxon>
        <taxon>Craniata</taxon>
        <taxon>Vertebrata</taxon>
        <taxon>Euteleostomi</taxon>
        <taxon>Actinopterygii</taxon>
        <taxon>Neopterygii</taxon>
        <taxon>Teleostei</taxon>
        <taxon>Anguilliformes</taxon>
        <taxon>Anguillidae</taxon>
        <taxon>Anguilla</taxon>
    </lineage>
</organism>